<accession>I4F4M3</accession>
<evidence type="ECO:0000256" key="1">
    <source>
        <dbReference type="SAM" id="MobiDB-lite"/>
    </source>
</evidence>
<evidence type="ECO:0000313" key="3">
    <source>
        <dbReference type="Proteomes" id="UP000006461"/>
    </source>
</evidence>
<dbReference type="STRING" id="477641.MODMU_5209"/>
<feature type="region of interest" description="Disordered" evidence="1">
    <location>
        <begin position="1"/>
        <end position="53"/>
    </location>
</feature>
<dbReference type="HOGENOM" id="CLU_3063562_0_0_11"/>
<evidence type="ECO:0000313" key="2">
    <source>
        <dbReference type="EMBL" id="CCH90586.1"/>
    </source>
</evidence>
<organism evidence="2 3">
    <name type="scientific">Modestobacter italicus (strain DSM 44449 / CECT 9708 / BC 501)</name>
    <dbReference type="NCBI Taxonomy" id="2732864"/>
    <lineage>
        <taxon>Bacteria</taxon>
        <taxon>Bacillati</taxon>
        <taxon>Actinomycetota</taxon>
        <taxon>Actinomycetes</taxon>
        <taxon>Geodermatophilales</taxon>
        <taxon>Geodermatophilaceae</taxon>
        <taxon>Modestobacter</taxon>
    </lineage>
</organism>
<dbReference type="EMBL" id="FO203431">
    <property type="protein sequence ID" value="CCH90586.1"/>
    <property type="molecule type" value="Genomic_DNA"/>
</dbReference>
<feature type="compositionally biased region" description="Basic and acidic residues" evidence="1">
    <location>
        <begin position="22"/>
        <end position="31"/>
    </location>
</feature>
<sequence>MTESTPHTDEPAEGAVTPGEEESGRTPHTEEPAEGAEENAAEGVDPGNRISGA</sequence>
<feature type="compositionally biased region" description="Basic and acidic residues" evidence="1">
    <location>
        <begin position="1"/>
        <end position="10"/>
    </location>
</feature>
<keyword evidence="3" id="KW-1185">Reference proteome</keyword>
<reference evidence="2 3" key="1">
    <citation type="journal article" date="2012" name="J. Bacteriol.">
        <title>Genome Sequence of Radiation-Resistant Modestobacter marinus Strain BC501, a Representative Actinobacterium That Thrives on Calcareous Stone Surfaces.</title>
        <authorList>
            <person name="Normand P."/>
            <person name="Gury J."/>
            <person name="Pujic P."/>
            <person name="Chouaia B."/>
            <person name="Crotti E."/>
            <person name="Brusetti L."/>
            <person name="Daffonchio D."/>
            <person name="Vacherie B."/>
            <person name="Barbe V."/>
            <person name="Medigue C."/>
            <person name="Calteau A."/>
            <person name="Ghodhbane-Gtari F."/>
            <person name="Essoussi I."/>
            <person name="Nouioui I."/>
            <person name="Abbassi-Ghozzi I."/>
            <person name="Gtari M."/>
        </authorList>
    </citation>
    <scope>NUCLEOTIDE SEQUENCE [LARGE SCALE GENOMIC DNA]</scope>
    <source>
        <strain evidence="3">BC 501</strain>
    </source>
</reference>
<gene>
    <name evidence="2" type="ordered locus">MODMU_5209</name>
</gene>
<dbReference type="Proteomes" id="UP000006461">
    <property type="component" value="Chromosome"/>
</dbReference>
<dbReference type="AlphaFoldDB" id="I4F4M3"/>
<protein>
    <submittedName>
        <fullName evidence="2">Uncharacterized protein</fullName>
    </submittedName>
</protein>
<name>I4F4M3_MODI5</name>
<proteinExistence type="predicted"/>
<dbReference type="KEGG" id="mmar:MODMU_5209"/>